<proteinExistence type="predicted"/>
<dbReference type="SUPFAM" id="SSF53335">
    <property type="entry name" value="S-adenosyl-L-methionine-dependent methyltransferases"/>
    <property type="match status" value="1"/>
</dbReference>
<dbReference type="Pfam" id="PF13649">
    <property type="entry name" value="Methyltransf_25"/>
    <property type="match status" value="1"/>
</dbReference>
<dbReference type="GO" id="GO:0032259">
    <property type="term" value="P:methylation"/>
    <property type="evidence" value="ECO:0007669"/>
    <property type="project" value="UniProtKB-KW"/>
</dbReference>
<accession>A0A9X2JG37</accession>
<comment type="caution">
    <text evidence="3">The sequence shown here is derived from an EMBL/GenBank/DDBJ whole genome shotgun (WGS) entry which is preliminary data.</text>
</comment>
<keyword evidence="1" id="KW-0808">Transferase</keyword>
<sequence length="213" mass="24413">MSQNLIDYYKIRATEYESIYTKPERQSDLIKTKQFLKTLFTNKAILEIACGTGYWTETIAETACSIVATDINQTVIDIAKTKTYTQNNVQFKTADFYSLKSENQYEALFGGFIWSHILTQELDKFISRISRNVAKGGKIVLMDNNFVEGSNTPVSKTDELGNTFQTRSLSDGSTHLILKNFPTAEFLREKAQLFSKDIEVIELEYFWVLIFTV</sequence>
<name>A0A9X2JG37_9SPHI</name>
<dbReference type="Gene3D" id="3.40.50.150">
    <property type="entry name" value="Vaccinia Virus protein VP39"/>
    <property type="match status" value="1"/>
</dbReference>
<evidence type="ECO:0000256" key="1">
    <source>
        <dbReference type="ARBA" id="ARBA00022679"/>
    </source>
</evidence>
<dbReference type="CDD" id="cd02440">
    <property type="entry name" value="AdoMet_MTases"/>
    <property type="match status" value="1"/>
</dbReference>
<dbReference type="RefSeq" id="WP_252588880.1">
    <property type="nucleotide sequence ID" value="NZ_JAMWYS010000052.1"/>
</dbReference>
<keyword evidence="3" id="KW-0489">Methyltransferase</keyword>
<protein>
    <submittedName>
        <fullName evidence="3">Class I SAM-dependent methyltransferase</fullName>
    </submittedName>
</protein>
<evidence type="ECO:0000313" key="3">
    <source>
        <dbReference type="EMBL" id="MCO4294041.1"/>
    </source>
</evidence>
<dbReference type="AlphaFoldDB" id="A0A9X2JG37"/>
<organism evidence="3 4">
    <name type="scientific">Solitalea agri</name>
    <dbReference type="NCBI Taxonomy" id="2953739"/>
    <lineage>
        <taxon>Bacteria</taxon>
        <taxon>Pseudomonadati</taxon>
        <taxon>Bacteroidota</taxon>
        <taxon>Sphingobacteriia</taxon>
        <taxon>Sphingobacteriales</taxon>
        <taxon>Sphingobacteriaceae</taxon>
        <taxon>Solitalea</taxon>
    </lineage>
</organism>
<dbReference type="InterPro" id="IPR041698">
    <property type="entry name" value="Methyltransf_25"/>
</dbReference>
<gene>
    <name evidence="3" type="ORF">NF867_14335</name>
</gene>
<dbReference type="EMBL" id="JAMWYS010000052">
    <property type="protein sequence ID" value="MCO4294041.1"/>
    <property type="molecule type" value="Genomic_DNA"/>
</dbReference>
<dbReference type="InterPro" id="IPR029063">
    <property type="entry name" value="SAM-dependent_MTases_sf"/>
</dbReference>
<dbReference type="GO" id="GO:0008168">
    <property type="term" value="F:methyltransferase activity"/>
    <property type="evidence" value="ECO:0007669"/>
    <property type="project" value="UniProtKB-KW"/>
</dbReference>
<reference evidence="3" key="1">
    <citation type="submission" date="2022-06" db="EMBL/GenBank/DDBJ databases">
        <title>Solitalea sp. MAHUQ-68 isolated from rhizospheric soil.</title>
        <authorList>
            <person name="Huq M.A."/>
        </authorList>
    </citation>
    <scope>NUCLEOTIDE SEQUENCE</scope>
    <source>
        <strain evidence="3">MAHUQ-68</strain>
    </source>
</reference>
<evidence type="ECO:0000259" key="2">
    <source>
        <dbReference type="Pfam" id="PF13649"/>
    </source>
</evidence>
<keyword evidence="4" id="KW-1185">Reference proteome</keyword>
<evidence type="ECO:0000313" key="4">
    <source>
        <dbReference type="Proteomes" id="UP001155182"/>
    </source>
</evidence>
<dbReference type="Proteomes" id="UP001155182">
    <property type="component" value="Unassembled WGS sequence"/>
</dbReference>
<feature type="domain" description="Methyltransferase" evidence="2">
    <location>
        <begin position="45"/>
        <end position="137"/>
    </location>
</feature>
<dbReference type="PANTHER" id="PTHR43861">
    <property type="entry name" value="TRANS-ACONITATE 2-METHYLTRANSFERASE-RELATED"/>
    <property type="match status" value="1"/>
</dbReference>